<organism evidence="3 4">
    <name type="scientific">Dispira parvispora</name>
    <dbReference type="NCBI Taxonomy" id="1520584"/>
    <lineage>
        <taxon>Eukaryota</taxon>
        <taxon>Fungi</taxon>
        <taxon>Fungi incertae sedis</taxon>
        <taxon>Zoopagomycota</taxon>
        <taxon>Kickxellomycotina</taxon>
        <taxon>Dimargaritomycetes</taxon>
        <taxon>Dimargaritales</taxon>
        <taxon>Dimargaritaceae</taxon>
        <taxon>Dispira</taxon>
    </lineage>
</organism>
<dbReference type="InterPro" id="IPR050734">
    <property type="entry name" value="PIH1/Kintoun_subfamily"/>
</dbReference>
<dbReference type="Pfam" id="PF08190">
    <property type="entry name" value="PIH1"/>
    <property type="match status" value="1"/>
</dbReference>
<dbReference type="GO" id="GO:0000492">
    <property type="term" value="P:box C/D snoRNP assembly"/>
    <property type="evidence" value="ECO:0007669"/>
    <property type="project" value="TreeGrafter"/>
</dbReference>
<evidence type="ECO:0000259" key="2">
    <source>
        <dbReference type="Pfam" id="PF08190"/>
    </source>
</evidence>
<proteinExistence type="inferred from homology"/>
<dbReference type="Proteomes" id="UP001150925">
    <property type="component" value="Unassembled WGS sequence"/>
</dbReference>
<feature type="domain" description="PIH1 N-terminal" evidence="2">
    <location>
        <begin position="46"/>
        <end position="159"/>
    </location>
</feature>
<sequence>MSTVTPTPGFVFATVVSNNQPSGSDIGIYTPGELHVEFPKGLPIRVNVCSSPILPTPPTNSEAEIQKALAADPSSVYKIPLFLSPPVRDSQGVTFDAVVHPQPLARAVQDFDFKLYLIELCMEWVEERAPMQLSRQFTLPSIPYYGTPGAHHINLPEPQLVQEVEKTEAHTKPKALPTKQVKATVTQLNKQVDILTLTLATYRCAPSQVLVEIDPTTVTVTIDNVTRLQTPHPFTSYQSCRAYFITQNRTLKVLCPSSK</sequence>
<dbReference type="AlphaFoldDB" id="A0A9W8AUG7"/>
<comment type="caution">
    <text evidence="3">The sequence shown here is derived from an EMBL/GenBank/DDBJ whole genome shotgun (WGS) entry which is preliminary data.</text>
</comment>
<protein>
    <recommendedName>
        <fullName evidence="2">PIH1 N-terminal domain-containing protein</fullName>
    </recommendedName>
</protein>
<dbReference type="EMBL" id="JANBPY010000146">
    <property type="protein sequence ID" value="KAJ1968705.1"/>
    <property type="molecule type" value="Genomic_DNA"/>
</dbReference>
<reference evidence="3" key="1">
    <citation type="submission" date="2022-07" db="EMBL/GenBank/DDBJ databases">
        <title>Phylogenomic reconstructions and comparative analyses of Kickxellomycotina fungi.</title>
        <authorList>
            <person name="Reynolds N.K."/>
            <person name="Stajich J.E."/>
            <person name="Barry K."/>
            <person name="Grigoriev I.V."/>
            <person name="Crous P."/>
            <person name="Smith M.E."/>
        </authorList>
    </citation>
    <scope>NUCLEOTIDE SEQUENCE</scope>
    <source>
        <strain evidence="3">RSA 1196</strain>
    </source>
</reference>
<dbReference type="GO" id="GO:1990904">
    <property type="term" value="C:ribonucleoprotein complex"/>
    <property type="evidence" value="ECO:0007669"/>
    <property type="project" value="TreeGrafter"/>
</dbReference>
<dbReference type="InterPro" id="IPR012981">
    <property type="entry name" value="PIH1_N"/>
</dbReference>
<evidence type="ECO:0000313" key="3">
    <source>
        <dbReference type="EMBL" id="KAJ1968705.1"/>
    </source>
</evidence>
<comment type="similarity">
    <text evidence="1">Belongs to the PIH1 family.</text>
</comment>
<name>A0A9W8AUG7_9FUNG</name>
<dbReference type="GO" id="GO:0097255">
    <property type="term" value="C:R2TP complex"/>
    <property type="evidence" value="ECO:0007669"/>
    <property type="project" value="TreeGrafter"/>
</dbReference>
<dbReference type="PANTHER" id="PTHR22997">
    <property type="entry name" value="PIH1 DOMAIN-CONTAINING PROTEIN 1"/>
    <property type="match status" value="1"/>
</dbReference>
<evidence type="ECO:0000313" key="4">
    <source>
        <dbReference type="Proteomes" id="UP001150925"/>
    </source>
</evidence>
<accession>A0A9W8AUG7</accession>
<dbReference type="GO" id="GO:0006364">
    <property type="term" value="P:rRNA processing"/>
    <property type="evidence" value="ECO:0007669"/>
    <property type="project" value="TreeGrafter"/>
</dbReference>
<dbReference type="OrthoDB" id="5135119at2759"/>
<evidence type="ECO:0000256" key="1">
    <source>
        <dbReference type="ARBA" id="ARBA00008511"/>
    </source>
</evidence>
<keyword evidence="4" id="KW-1185">Reference proteome</keyword>
<dbReference type="PANTHER" id="PTHR22997:SF0">
    <property type="entry name" value="PIH1 DOMAIN-CONTAINING PROTEIN 1"/>
    <property type="match status" value="1"/>
</dbReference>
<dbReference type="GO" id="GO:0005737">
    <property type="term" value="C:cytoplasm"/>
    <property type="evidence" value="ECO:0007669"/>
    <property type="project" value="TreeGrafter"/>
</dbReference>
<gene>
    <name evidence="3" type="ORF">IWQ62_001077</name>
</gene>